<evidence type="ECO:0000256" key="2">
    <source>
        <dbReference type="ARBA" id="ARBA00048744"/>
    </source>
</evidence>
<dbReference type="InterPro" id="IPR043502">
    <property type="entry name" value="DNA/RNA_pol_sf"/>
</dbReference>
<organism evidence="3">
    <name type="scientific">Cytospora sacchari RNA virus</name>
    <dbReference type="NCBI Taxonomy" id="1551560"/>
    <lineage>
        <taxon>Viruses</taxon>
    </lineage>
</organism>
<dbReference type="Pfam" id="PF02123">
    <property type="entry name" value="RdRP_4"/>
    <property type="match status" value="1"/>
</dbReference>
<keyword evidence="3" id="KW-0548">Nucleotidyltransferase</keyword>
<proteinExistence type="predicted"/>
<comment type="catalytic activity">
    <reaction evidence="2">
        <text>RNA(n) + a ribonucleoside 5'-triphosphate = RNA(n+1) + diphosphate</text>
        <dbReference type="Rhea" id="RHEA:21248"/>
        <dbReference type="Rhea" id="RHEA-COMP:14527"/>
        <dbReference type="Rhea" id="RHEA-COMP:17342"/>
        <dbReference type="ChEBI" id="CHEBI:33019"/>
        <dbReference type="ChEBI" id="CHEBI:61557"/>
        <dbReference type="ChEBI" id="CHEBI:140395"/>
        <dbReference type="EC" id="2.7.7.48"/>
    </reaction>
</comment>
<keyword evidence="3" id="KW-0696">RNA-directed RNA polymerase</keyword>
<keyword evidence="3" id="KW-0808">Transferase</keyword>
<evidence type="ECO:0000313" key="3">
    <source>
        <dbReference type="EMBL" id="AIS37558.1"/>
    </source>
</evidence>
<keyword evidence="1" id="KW-0547">Nucleotide-binding</keyword>
<dbReference type="GO" id="GO:0003723">
    <property type="term" value="F:RNA binding"/>
    <property type="evidence" value="ECO:0007669"/>
    <property type="project" value="InterPro"/>
</dbReference>
<gene>
    <name evidence="3" type="primary">RdRp</name>
</gene>
<dbReference type="GO" id="GO:0000166">
    <property type="term" value="F:nucleotide binding"/>
    <property type="evidence" value="ECO:0007669"/>
    <property type="project" value="UniProtKB-KW"/>
</dbReference>
<dbReference type="InterPro" id="IPR001795">
    <property type="entry name" value="RNA-dir_pol_luteovirus"/>
</dbReference>
<accession>A0A096ZZ54</accession>
<name>A0A096ZZ54_9VIRU</name>
<feature type="non-terminal residue" evidence="3">
    <location>
        <position position="389"/>
    </location>
</feature>
<dbReference type="GO" id="GO:0003968">
    <property type="term" value="F:RNA-directed RNA polymerase activity"/>
    <property type="evidence" value="ECO:0007669"/>
    <property type="project" value="UniProtKB-KW"/>
</dbReference>
<sequence>PPHMRNDLFETEFVELAKFLKKIHTEGRMKSYLSGMLFRIVPICDAREFGDGIYGLDMICGRSEKYKSSFLEEVMMRIVDPVVRGVPNIDLKTGKVTFDPIEYNTVIERIISETVSELIKPKVSLATFEHWYSQRLYWGASGGSPGTKANWAGGQTMRLNKRGALLVVPSRDVRHMWTQADKVVQWSVGTLKFESGKLRHILTTGLFNYISQAYLLDNFENNIRDDIWYSANHSGVARISNHLRRLHDLRSQCAVMFDFSDYNLEHTFNVMCKIYKAVANTLSERGRHQSSFKHYTQAVSDIEAATLYITRARTNTYLEEKHSGLVAKIVRGLQSGERGTSFINVMCNKVDSKFADYLGVKLLGRSLISHQGDRVGDDVFIKTNNVRDG</sequence>
<reference evidence="3" key="1">
    <citation type="submission" date="2014-05" db="EMBL/GenBank/DDBJ databases">
        <title>Characterization of a novel dsRNA virus from Cytospora sacchari.</title>
        <authorList>
            <person name="Peyambari M."/>
            <person name="Koohi Habibi M."/>
            <person name="Fotouhifar K.-B."/>
            <person name="Dizadji A."/>
            <person name="Roossinck M.J."/>
        </authorList>
    </citation>
    <scope>NUCLEOTIDE SEQUENCE</scope>
</reference>
<dbReference type="SUPFAM" id="SSF56672">
    <property type="entry name" value="DNA/RNA polymerases"/>
    <property type="match status" value="1"/>
</dbReference>
<dbReference type="EMBL" id="KJ920221">
    <property type="protein sequence ID" value="AIS37558.1"/>
    <property type="molecule type" value="Genomic_RNA"/>
</dbReference>
<dbReference type="GO" id="GO:0006351">
    <property type="term" value="P:DNA-templated transcription"/>
    <property type="evidence" value="ECO:0007669"/>
    <property type="project" value="InterPro"/>
</dbReference>
<feature type="non-terminal residue" evidence="3">
    <location>
        <position position="1"/>
    </location>
</feature>
<protein>
    <submittedName>
        <fullName evidence="3">RNA-dependent RNA polymerase</fullName>
    </submittedName>
</protein>
<evidence type="ECO:0000256" key="1">
    <source>
        <dbReference type="ARBA" id="ARBA00022741"/>
    </source>
</evidence>